<keyword evidence="5" id="KW-0249">Electron transport</keyword>
<dbReference type="GO" id="GO:0016020">
    <property type="term" value="C:membrane"/>
    <property type="evidence" value="ECO:0007669"/>
    <property type="project" value="InterPro"/>
</dbReference>
<dbReference type="GO" id="GO:0009055">
    <property type="term" value="F:electron transfer activity"/>
    <property type="evidence" value="ECO:0007669"/>
    <property type="project" value="InterPro"/>
</dbReference>
<dbReference type="Pfam" id="PF01512">
    <property type="entry name" value="Complex1_51K"/>
    <property type="match status" value="1"/>
</dbReference>
<dbReference type="SUPFAM" id="SSF142019">
    <property type="entry name" value="Nqo1 FMN-binding domain-like"/>
    <property type="match status" value="1"/>
</dbReference>
<keyword evidence="3" id="KW-0479">Metal-binding</keyword>
<sequence>MNTFRLGGVHPEENKLASKSNIEKLPLPDKAVVFVSQHLGAPSVPVVQKGDKVKVGQLLAKAEAFICANTHSPYSGTITKIDLATDFNGYKKPAFYIDVEGDEWEEGIDTSDSIIREITLDSKQIVERIKDRGVVGLGGAAFPTHVKYMIPQDKKAEYLIINAVECEPYLTSDNRVLLEKAEEVLIGIEVMKRALGVACALIGIENNKPEAISHMSELAKNYKGTKVVALKTKYPQGAEKQLIYALTGREVPSGKLPIEVGCVVNNVGTALAIYYAVQKNMPLIDNILTFTGKSVKQNRNLQVRVGTSLQYIVDYCGGLPEDTGKLVNGGPMMGKAIVDLTAPTVKTTSSILVVSNKESMRKEETNCLRCGKCVSACPMGLEPILLFNLAKQDRWEDAEKECAMDCIE</sequence>
<reference evidence="9" key="2">
    <citation type="submission" date="2021-04" db="EMBL/GenBank/DDBJ databases">
        <authorList>
            <person name="Gilroy R."/>
        </authorList>
    </citation>
    <scope>NUCLEOTIDE SEQUENCE</scope>
    <source>
        <strain evidence="9">Gambia16-930</strain>
    </source>
</reference>
<accession>A0A9D1REZ2</accession>
<keyword evidence="7" id="KW-0411">Iron-sulfur</keyword>
<dbReference type="GO" id="GO:0046872">
    <property type="term" value="F:metal ion binding"/>
    <property type="evidence" value="ECO:0007669"/>
    <property type="project" value="UniProtKB-KW"/>
</dbReference>
<proteinExistence type="inferred from homology"/>
<dbReference type="PROSITE" id="PS51379">
    <property type="entry name" value="4FE4S_FER_2"/>
    <property type="match status" value="1"/>
</dbReference>
<feature type="non-terminal residue" evidence="9">
    <location>
        <position position="408"/>
    </location>
</feature>
<keyword evidence="4" id="KW-0677">Repeat</keyword>
<dbReference type="PANTHER" id="PTHR43034">
    <property type="entry name" value="ION-TRANSLOCATING OXIDOREDUCTASE COMPLEX SUBUNIT C"/>
    <property type="match status" value="1"/>
</dbReference>
<dbReference type="PANTHER" id="PTHR43034:SF2">
    <property type="entry name" value="ION-TRANSLOCATING OXIDOREDUCTASE COMPLEX SUBUNIT C"/>
    <property type="match status" value="1"/>
</dbReference>
<dbReference type="GO" id="GO:0051539">
    <property type="term" value="F:4 iron, 4 sulfur cluster binding"/>
    <property type="evidence" value="ECO:0007669"/>
    <property type="project" value="UniProtKB-KW"/>
</dbReference>
<dbReference type="EMBL" id="DXGG01000037">
    <property type="protein sequence ID" value="HIW86853.1"/>
    <property type="molecule type" value="Genomic_DNA"/>
</dbReference>
<evidence type="ECO:0000256" key="6">
    <source>
        <dbReference type="ARBA" id="ARBA00023004"/>
    </source>
</evidence>
<dbReference type="InterPro" id="IPR011538">
    <property type="entry name" value="Nuo51_FMN-bd"/>
</dbReference>
<evidence type="ECO:0000313" key="9">
    <source>
        <dbReference type="EMBL" id="HIW86853.1"/>
    </source>
</evidence>
<dbReference type="PROSITE" id="PS00198">
    <property type="entry name" value="4FE4S_FER_1"/>
    <property type="match status" value="1"/>
</dbReference>
<keyword evidence="1" id="KW-0813">Transport</keyword>
<keyword evidence="2" id="KW-0004">4Fe-4S</keyword>
<dbReference type="AlphaFoldDB" id="A0A9D1REZ2"/>
<name>A0A9D1REZ2_9BACT</name>
<evidence type="ECO:0000256" key="5">
    <source>
        <dbReference type="ARBA" id="ARBA00022982"/>
    </source>
</evidence>
<evidence type="ECO:0000259" key="8">
    <source>
        <dbReference type="PROSITE" id="PS51379"/>
    </source>
</evidence>
<dbReference type="InterPro" id="IPR010208">
    <property type="entry name" value="Ion_transpt_RnfC/RsxC"/>
</dbReference>
<protein>
    <submittedName>
        <fullName evidence="9">Electron transport complex subunit RsxC</fullName>
    </submittedName>
</protein>
<dbReference type="InterPro" id="IPR017900">
    <property type="entry name" value="4Fe4S_Fe_S_CS"/>
</dbReference>
<dbReference type="InterPro" id="IPR017896">
    <property type="entry name" value="4Fe4S_Fe-S-bd"/>
</dbReference>
<dbReference type="InterPro" id="IPR019554">
    <property type="entry name" value="Soluble_ligand-bd"/>
</dbReference>
<dbReference type="InterPro" id="IPR026902">
    <property type="entry name" value="RnfC_N"/>
</dbReference>
<organism evidence="9 10">
    <name type="scientific">Candidatus Onthomorpha intestinigallinarum</name>
    <dbReference type="NCBI Taxonomy" id="2840880"/>
    <lineage>
        <taxon>Bacteria</taxon>
        <taxon>Pseudomonadati</taxon>
        <taxon>Bacteroidota</taxon>
        <taxon>Bacteroidia</taxon>
        <taxon>Bacteroidales</taxon>
        <taxon>Candidatus Onthomorpha</taxon>
    </lineage>
</organism>
<dbReference type="Proteomes" id="UP000824267">
    <property type="component" value="Unassembled WGS sequence"/>
</dbReference>
<dbReference type="HAMAP" id="MF_00461">
    <property type="entry name" value="RsxC_RnfC"/>
    <property type="match status" value="1"/>
</dbReference>
<dbReference type="InterPro" id="IPR037225">
    <property type="entry name" value="Nuo51_FMN-bd_sf"/>
</dbReference>
<evidence type="ECO:0000256" key="7">
    <source>
        <dbReference type="ARBA" id="ARBA00023014"/>
    </source>
</evidence>
<dbReference type="Pfam" id="PF13375">
    <property type="entry name" value="RnfC_N"/>
    <property type="match status" value="1"/>
</dbReference>
<keyword evidence="6" id="KW-0408">Iron</keyword>
<dbReference type="NCBIfam" id="NF003454">
    <property type="entry name" value="PRK05035.1"/>
    <property type="match status" value="1"/>
</dbReference>
<dbReference type="SUPFAM" id="SSF46548">
    <property type="entry name" value="alpha-helical ferredoxin"/>
    <property type="match status" value="1"/>
</dbReference>
<evidence type="ECO:0000256" key="3">
    <source>
        <dbReference type="ARBA" id="ARBA00022723"/>
    </source>
</evidence>
<feature type="domain" description="4Fe-4S ferredoxin-type" evidence="8">
    <location>
        <begin position="358"/>
        <end position="380"/>
    </location>
</feature>
<reference evidence="9" key="1">
    <citation type="journal article" date="2021" name="PeerJ">
        <title>Extensive microbial diversity within the chicken gut microbiome revealed by metagenomics and culture.</title>
        <authorList>
            <person name="Gilroy R."/>
            <person name="Ravi A."/>
            <person name="Getino M."/>
            <person name="Pursley I."/>
            <person name="Horton D.L."/>
            <person name="Alikhan N.F."/>
            <person name="Baker D."/>
            <person name="Gharbi K."/>
            <person name="Hall N."/>
            <person name="Watson M."/>
            <person name="Adriaenssens E.M."/>
            <person name="Foster-Nyarko E."/>
            <person name="Jarju S."/>
            <person name="Secka A."/>
            <person name="Antonio M."/>
            <person name="Oren A."/>
            <person name="Chaudhuri R.R."/>
            <person name="La Ragione R."/>
            <person name="Hildebrand F."/>
            <person name="Pallen M.J."/>
        </authorList>
    </citation>
    <scope>NUCLEOTIDE SEQUENCE</scope>
    <source>
        <strain evidence="9">Gambia16-930</strain>
    </source>
</reference>
<gene>
    <name evidence="9" type="primary">rsxC</name>
    <name evidence="9" type="ORF">IAC47_01055</name>
</gene>
<evidence type="ECO:0000256" key="1">
    <source>
        <dbReference type="ARBA" id="ARBA00022448"/>
    </source>
</evidence>
<comment type="caution">
    <text evidence="9">The sequence shown here is derived from an EMBL/GenBank/DDBJ whole genome shotgun (WGS) entry which is preliminary data.</text>
</comment>
<evidence type="ECO:0000256" key="4">
    <source>
        <dbReference type="ARBA" id="ARBA00022737"/>
    </source>
</evidence>
<dbReference type="NCBIfam" id="TIGR01945">
    <property type="entry name" value="rnfC"/>
    <property type="match status" value="1"/>
</dbReference>
<evidence type="ECO:0000313" key="10">
    <source>
        <dbReference type="Proteomes" id="UP000824267"/>
    </source>
</evidence>
<dbReference type="Pfam" id="PF10531">
    <property type="entry name" value="SLBB"/>
    <property type="match status" value="1"/>
</dbReference>
<dbReference type="Gene3D" id="3.40.50.11540">
    <property type="entry name" value="NADH-ubiquinone oxidoreductase 51kDa subunit"/>
    <property type="match status" value="1"/>
</dbReference>
<evidence type="ECO:0000256" key="2">
    <source>
        <dbReference type="ARBA" id="ARBA00022485"/>
    </source>
</evidence>